<dbReference type="EMBL" id="QGLF01000010">
    <property type="protein sequence ID" value="PWR17575.1"/>
    <property type="molecule type" value="Genomic_DNA"/>
</dbReference>
<accession>A0A317DXM2</accession>
<protein>
    <submittedName>
        <fullName evidence="1">Amidohydrolase</fullName>
    </submittedName>
</protein>
<feature type="non-terminal residue" evidence="1">
    <location>
        <position position="50"/>
    </location>
</feature>
<dbReference type="AlphaFoldDB" id="A0A317DXM2"/>
<name>A0A317DXM2_9PROT</name>
<evidence type="ECO:0000313" key="1">
    <source>
        <dbReference type="EMBL" id="PWR17575.1"/>
    </source>
</evidence>
<evidence type="ECO:0000313" key="2">
    <source>
        <dbReference type="Proteomes" id="UP000246077"/>
    </source>
</evidence>
<gene>
    <name evidence="1" type="ORF">DKG75_22520</name>
</gene>
<reference evidence="2" key="1">
    <citation type="submission" date="2018-05" db="EMBL/GenBank/DDBJ databases">
        <title>Zavarzinia sp. HR-AS.</title>
        <authorList>
            <person name="Lee Y."/>
            <person name="Jeon C.O."/>
        </authorList>
    </citation>
    <scope>NUCLEOTIDE SEQUENCE [LARGE SCALE GENOMIC DNA]</scope>
    <source>
        <strain evidence="2">DSM 1231</strain>
    </source>
</reference>
<proteinExistence type="predicted"/>
<dbReference type="Proteomes" id="UP000246077">
    <property type="component" value="Unassembled WGS sequence"/>
</dbReference>
<organism evidence="1 2">
    <name type="scientific">Zavarzinia compransoris</name>
    <dbReference type="NCBI Taxonomy" id="1264899"/>
    <lineage>
        <taxon>Bacteria</taxon>
        <taxon>Pseudomonadati</taxon>
        <taxon>Pseudomonadota</taxon>
        <taxon>Alphaproteobacteria</taxon>
        <taxon>Rhodospirillales</taxon>
        <taxon>Zavarziniaceae</taxon>
        <taxon>Zavarzinia</taxon>
    </lineage>
</organism>
<sequence length="50" mass="5991">MDRYLVISGDGHAGLPPEKYRDYLDSKYHAEFDERLPKEIAFREMMEEKL</sequence>
<keyword evidence="2" id="KW-1185">Reference proteome</keyword>
<dbReference type="GO" id="GO:0016787">
    <property type="term" value="F:hydrolase activity"/>
    <property type="evidence" value="ECO:0007669"/>
    <property type="project" value="UniProtKB-KW"/>
</dbReference>
<comment type="caution">
    <text evidence="1">The sequence shown here is derived from an EMBL/GenBank/DDBJ whole genome shotgun (WGS) entry which is preliminary data.</text>
</comment>
<keyword evidence="1" id="KW-0378">Hydrolase</keyword>